<dbReference type="InterPro" id="IPR005693">
    <property type="entry name" value="Mce"/>
</dbReference>
<dbReference type="InterPro" id="IPR052336">
    <property type="entry name" value="MlaD_Phospholipid_Transporter"/>
</dbReference>
<dbReference type="NCBIfam" id="TIGR00996">
    <property type="entry name" value="Mtu_fam_mce"/>
    <property type="match status" value="1"/>
</dbReference>
<dbReference type="Pfam" id="PF02470">
    <property type="entry name" value="MlaD"/>
    <property type="match status" value="1"/>
</dbReference>
<name>A0A0U0ZLK4_9MYCO</name>
<dbReference type="InterPro" id="IPR024516">
    <property type="entry name" value="Mce_C"/>
</dbReference>
<evidence type="ECO:0000313" key="4">
    <source>
        <dbReference type="Proteomes" id="UP000045782"/>
    </source>
</evidence>
<dbReference type="InterPro" id="IPR003399">
    <property type="entry name" value="Mce/MlaD"/>
</dbReference>
<gene>
    <name evidence="3" type="ORF">ERS075579_01998</name>
</gene>
<evidence type="ECO:0000313" key="3">
    <source>
        <dbReference type="EMBL" id="CPV48410.1"/>
    </source>
</evidence>
<dbReference type="EMBL" id="CSWP01000003">
    <property type="protein sequence ID" value="CPV48410.1"/>
    <property type="molecule type" value="Genomic_DNA"/>
</dbReference>
<dbReference type="RefSeq" id="WP_005063699.1">
    <property type="nucleotide sequence ID" value="NZ_CP014951.1"/>
</dbReference>
<dbReference type="PANTHER" id="PTHR33371">
    <property type="entry name" value="INTERMEMBRANE PHOSPHOLIPID TRANSPORT SYSTEM BINDING PROTEIN MLAD-RELATED"/>
    <property type="match status" value="1"/>
</dbReference>
<proteinExistence type="predicted"/>
<dbReference type="GO" id="GO:0051701">
    <property type="term" value="P:biological process involved in interaction with host"/>
    <property type="evidence" value="ECO:0007669"/>
    <property type="project" value="TreeGrafter"/>
</dbReference>
<dbReference type="GO" id="GO:0005576">
    <property type="term" value="C:extracellular region"/>
    <property type="evidence" value="ECO:0007669"/>
    <property type="project" value="TreeGrafter"/>
</dbReference>
<dbReference type="Proteomes" id="UP000045782">
    <property type="component" value="Unassembled WGS sequence"/>
</dbReference>
<dbReference type="Pfam" id="PF11887">
    <property type="entry name" value="Mce4_CUP1"/>
    <property type="match status" value="1"/>
</dbReference>
<dbReference type="PANTHER" id="PTHR33371:SF17">
    <property type="entry name" value="MCE-FAMILY PROTEIN MCE1B"/>
    <property type="match status" value="1"/>
</dbReference>
<accession>A0A0U0ZLK4</accession>
<protein>
    <submittedName>
        <fullName evidence="3">Putative Mce family protein</fullName>
    </submittedName>
</protein>
<feature type="domain" description="Mammalian cell entry C-terminal" evidence="2">
    <location>
        <begin position="121"/>
        <end position="289"/>
    </location>
</feature>
<reference evidence="3 4" key="1">
    <citation type="submission" date="2015-03" db="EMBL/GenBank/DDBJ databases">
        <authorList>
            <person name="Murphy D."/>
        </authorList>
    </citation>
    <scope>NUCLEOTIDE SEQUENCE [LARGE SCALE GENOMIC DNA]</scope>
    <source>
        <strain evidence="3 4">PAP088</strain>
    </source>
</reference>
<dbReference type="AlphaFoldDB" id="A0A0U0ZLK4"/>
<organism evidence="3 4">
    <name type="scientific">Mycobacteroides abscessus</name>
    <dbReference type="NCBI Taxonomy" id="36809"/>
    <lineage>
        <taxon>Bacteria</taxon>
        <taxon>Bacillati</taxon>
        <taxon>Actinomycetota</taxon>
        <taxon>Actinomycetes</taxon>
        <taxon>Mycobacteriales</taxon>
        <taxon>Mycobacteriaceae</taxon>
        <taxon>Mycobacteroides</taxon>
    </lineage>
</organism>
<feature type="domain" description="Mce/MlaD" evidence="1">
    <location>
        <begin position="37"/>
        <end position="112"/>
    </location>
</feature>
<evidence type="ECO:0000259" key="1">
    <source>
        <dbReference type="Pfam" id="PF02470"/>
    </source>
</evidence>
<sequence length="355" mass="38341">MRFRGPLIGLTVFMTVALTLGWLVYATLLREVSGSTTAYSAIFTDVYGLREGDDVRMAGVRVGRVQKIELVDNERARVDFVVQNDQKLYGNTIASVTYQNIVGQRYVGLSPGKSGGPADNTVLAAGATIPVERTDPSFDVTTLLNGYEPLFSTLSPEQADNLTKGVIQSLQGDNASIVTLVSQTSTLTKAFAGRDQALGNAITSLNTVTGNLAQQNASLDKVLTQTRQMVSDLDSRRPELVSSAGSLAQTMRRLSKITNDVFPSLEEIITRQPGFTNHVVGIEPQYAFLGDNLPIVLKGLSRFYSEGAFINVYMCDLNLTGFFPGLNDVIPIIVNAATPGNVAQYTPRCRNMANG</sequence>
<evidence type="ECO:0000259" key="2">
    <source>
        <dbReference type="Pfam" id="PF11887"/>
    </source>
</evidence>